<evidence type="ECO:0000256" key="3">
    <source>
        <dbReference type="ARBA" id="ARBA00023163"/>
    </source>
</evidence>
<dbReference type="Proteomes" id="UP001597063">
    <property type="component" value="Unassembled WGS sequence"/>
</dbReference>
<evidence type="ECO:0000313" key="7">
    <source>
        <dbReference type="Proteomes" id="UP001597063"/>
    </source>
</evidence>
<keyword evidence="1" id="KW-0805">Transcription regulation</keyword>
<keyword evidence="3" id="KW-0804">Transcription</keyword>
<evidence type="ECO:0000313" key="6">
    <source>
        <dbReference type="EMBL" id="MFD0687174.1"/>
    </source>
</evidence>
<dbReference type="PANTHER" id="PTHR47506">
    <property type="entry name" value="TRANSCRIPTIONAL REGULATORY PROTEIN"/>
    <property type="match status" value="1"/>
</dbReference>
<dbReference type="PROSITE" id="PS50977">
    <property type="entry name" value="HTH_TETR_2"/>
    <property type="match status" value="1"/>
</dbReference>
<evidence type="ECO:0000259" key="5">
    <source>
        <dbReference type="PROSITE" id="PS50977"/>
    </source>
</evidence>
<sequence>MARPKTDTRQRLLKDAMFYVAMHGMGELSMRDLAAALGTSPRMLIFHFGSKEALLVEIVRTVERQQRDFLRQLTADARGTPADELRELWRRLTDPALAPYERLFFELYGQALQGRSHARPLLDGVVDDWLEPVSQIFQRMGLPADHARQEARLAVALTRGLLLDVLATGDSTAATQAFDRFIRRYDAARPRPTSGDRPSPV</sequence>
<dbReference type="Gene3D" id="1.10.357.10">
    <property type="entry name" value="Tetracycline Repressor, domain 2"/>
    <property type="match status" value="1"/>
</dbReference>
<evidence type="ECO:0000256" key="4">
    <source>
        <dbReference type="PROSITE-ProRule" id="PRU00335"/>
    </source>
</evidence>
<protein>
    <submittedName>
        <fullName evidence="6">TetR/AcrR family transcriptional regulator</fullName>
    </submittedName>
</protein>
<keyword evidence="7" id="KW-1185">Reference proteome</keyword>
<comment type="caution">
    <text evidence="6">The sequence shown here is derived from an EMBL/GenBank/DDBJ whole genome shotgun (WGS) entry which is preliminary data.</text>
</comment>
<name>A0ABW2XLN8_9ACTN</name>
<dbReference type="Pfam" id="PF00440">
    <property type="entry name" value="TetR_N"/>
    <property type="match status" value="1"/>
</dbReference>
<feature type="DNA-binding region" description="H-T-H motif" evidence="4">
    <location>
        <begin position="29"/>
        <end position="48"/>
    </location>
</feature>
<dbReference type="EMBL" id="JBHTGP010000012">
    <property type="protein sequence ID" value="MFD0687174.1"/>
    <property type="molecule type" value="Genomic_DNA"/>
</dbReference>
<dbReference type="PANTHER" id="PTHR47506:SF7">
    <property type="entry name" value="TRANSCRIPTIONAL REGULATORY PROTEIN"/>
    <property type="match status" value="1"/>
</dbReference>
<organism evidence="6 7">
    <name type="scientific">Actinomadura fibrosa</name>
    <dbReference type="NCBI Taxonomy" id="111802"/>
    <lineage>
        <taxon>Bacteria</taxon>
        <taxon>Bacillati</taxon>
        <taxon>Actinomycetota</taxon>
        <taxon>Actinomycetes</taxon>
        <taxon>Streptosporangiales</taxon>
        <taxon>Thermomonosporaceae</taxon>
        <taxon>Actinomadura</taxon>
    </lineage>
</organism>
<dbReference type="SUPFAM" id="SSF46689">
    <property type="entry name" value="Homeodomain-like"/>
    <property type="match status" value="1"/>
</dbReference>
<gene>
    <name evidence="6" type="ORF">ACFQZM_21930</name>
</gene>
<accession>A0ABW2XLN8</accession>
<evidence type="ECO:0000256" key="2">
    <source>
        <dbReference type="ARBA" id="ARBA00023125"/>
    </source>
</evidence>
<feature type="domain" description="HTH tetR-type" evidence="5">
    <location>
        <begin position="6"/>
        <end position="66"/>
    </location>
</feature>
<dbReference type="SUPFAM" id="SSF48498">
    <property type="entry name" value="Tetracyclin repressor-like, C-terminal domain"/>
    <property type="match status" value="1"/>
</dbReference>
<dbReference type="InterPro" id="IPR036271">
    <property type="entry name" value="Tet_transcr_reg_TetR-rel_C_sf"/>
</dbReference>
<keyword evidence="2 4" id="KW-0238">DNA-binding</keyword>
<proteinExistence type="predicted"/>
<dbReference type="InterPro" id="IPR009057">
    <property type="entry name" value="Homeodomain-like_sf"/>
</dbReference>
<dbReference type="InterPro" id="IPR001647">
    <property type="entry name" value="HTH_TetR"/>
</dbReference>
<dbReference type="RefSeq" id="WP_131760356.1">
    <property type="nucleotide sequence ID" value="NZ_CAACUY010000112.1"/>
</dbReference>
<reference evidence="7" key="1">
    <citation type="journal article" date="2019" name="Int. J. Syst. Evol. Microbiol.">
        <title>The Global Catalogue of Microorganisms (GCM) 10K type strain sequencing project: providing services to taxonomists for standard genome sequencing and annotation.</title>
        <authorList>
            <consortium name="The Broad Institute Genomics Platform"/>
            <consortium name="The Broad Institute Genome Sequencing Center for Infectious Disease"/>
            <person name="Wu L."/>
            <person name="Ma J."/>
        </authorList>
    </citation>
    <scope>NUCLEOTIDE SEQUENCE [LARGE SCALE GENOMIC DNA]</scope>
    <source>
        <strain evidence="7">JCM 9371</strain>
    </source>
</reference>
<evidence type="ECO:0000256" key="1">
    <source>
        <dbReference type="ARBA" id="ARBA00023015"/>
    </source>
</evidence>